<dbReference type="RefSeq" id="WP_190833184.1">
    <property type="nucleotide sequence ID" value="NZ_CAWPPI010000075.1"/>
</dbReference>
<dbReference type="Proteomes" id="UP000629098">
    <property type="component" value="Unassembled WGS sequence"/>
</dbReference>
<sequence length="63" mass="7188">MSDSKFYDEALDALYKAAKVSANFIEAALMSKDTDLDQARLKVALEVLKITWREEESDEDDED</sequence>
<dbReference type="AlphaFoldDB" id="A0A8J6XNG7"/>
<keyword evidence="2" id="KW-1185">Reference proteome</keyword>
<protein>
    <submittedName>
        <fullName evidence="1">Uncharacterized protein</fullName>
    </submittedName>
</protein>
<evidence type="ECO:0000313" key="2">
    <source>
        <dbReference type="Proteomes" id="UP000629098"/>
    </source>
</evidence>
<gene>
    <name evidence="1" type="ORF">ICL16_24640</name>
</gene>
<evidence type="ECO:0000313" key="1">
    <source>
        <dbReference type="EMBL" id="MBD2775165.1"/>
    </source>
</evidence>
<comment type="caution">
    <text evidence="1">The sequence shown here is derived from an EMBL/GenBank/DDBJ whole genome shotgun (WGS) entry which is preliminary data.</text>
</comment>
<proteinExistence type="predicted"/>
<name>A0A8J6XNG7_9CYAN</name>
<organism evidence="1 2">
    <name type="scientific">Iningainema tapete BLCC-T55</name>
    <dbReference type="NCBI Taxonomy" id="2748662"/>
    <lineage>
        <taxon>Bacteria</taxon>
        <taxon>Bacillati</taxon>
        <taxon>Cyanobacteriota</taxon>
        <taxon>Cyanophyceae</taxon>
        <taxon>Nostocales</taxon>
        <taxon>Scytonemataceae</taxon>
        <taxon>Iningainema tapete</taxon>
    </lineage>
</organism>
<dbReference type="EMBL" id="JACXAE010000075">
    <property type="protein sequence ID" value="MBD2775165.1"/>
    <property type="molecule type" value="Genomic_DNA"/>
</dbReference>
<reference evidence="1" key="1">
    <citation type="submission" date="2020-09" db="EMBL/GenBank/DDBJ databases">
        <title>Iningainema tapete sp. nov. (Scytonemataceae, Cyanobacteria) from greenhouses in central Florida (USA) produces two types of nodularin with biosynthetic potential for microcystin-LR and anabaenopeptins.</title>
        <authorList>
            <person name="Berthold D.E."/>
            <person name="Lefler F.W."/>
            <person name="Huang I.-S."/>
            <person name="Abdulla H."/>
            <person name="Zimba P.V."/>
            <person name="Laughinghouse H.D. IV."/>
        </authorList>
    </citation>
    <scope>NUCLEOTIDE SEQUENCE</scope>
    <source>
        <strain evidence="1">BLCCT55</strain>
    </source>
</reference>
<accession>A0A8J6XNG7</accession>